<dbReference type="Gene3D" id="3.40.50.300">
    <property type="entry name" value="P-loop containing nucleotide triphosphate hydrolases"/>
    <property type="match status" value="2"/>
</dbReference>
<reference evidence="5 6" key="1">
    <citation type="submission" date="2023-08" db="EMBL/GenBank/DDBJ databases">
        <title>Black Yeasts Isolated from many extreme environments.</title>
        <authorList>
            <person name="Coleine C."/>
            <person name="Stajich J.E."/>
            <person name="Selbmann L."/>
        </authorList>
    </citation>
    <scope>NUCLEOTIDE SEQUENCE [LARGE SCALE GENOMIC DNA]</scope>
    <source>
        <strain evidence="5 6">CCFEE 5885</strain>
    </source>
</reference>
<dbReference type="Pfam" id="PF13086">
    <property type="entry name" value="AAA_11"/>
    <property type="match status" value="1"/>
</dbReference>
<dbReference type="InterPro" id="IPR045055">
    <property type="entry name" value="DNA2/NAM7-like"/>
</dbReference>
<feature type="domain" description="DNA2/NAM7 helicase helicase" evidence="3">
    <location>
        <begin position="682"/>
        <end position="981"/>
    </location>
</feature>
<keyword evidence="1" id="KW-0067">ATP-binding</keyword>
<dbReference type="InterPro" id="IPR027417">
    <property type="entry name" value="P-loop_NTPase"/>
</dbReference>
<dbReference type="Pfam" id="PF13087">
    <property type="entry name" value="AAA_12"/>
    <property type="match status" value="1"/>
</dbReference>
<sequence>MSSGALEAQHSVSPVGEEAVASSGVGDHYFDAANASSEYTDDSDDGAVYDGDGHAEGEELGEPSGVKSRKKRRGKGKGRGEIDLGQAAVNPTPEHSAQGSDDTVQKDTISGFERQPASVAPVQVSSRPTHLDSTYTTQPAQPVQIAAVANTNVRPDLLAPSLPAVSQLDSKIREYFDQEGAEVGETLRNDTQNIRAYLLDQNLHPRTHVGDLEIRASLKLRLDHCRPNVRISAHIISQADLDLAPQFVVKDDVSPEDKAKMLKEHPGRVQEKKVITVRHHFADKVGVRFGHRAVINWQTVKLTNTLREADPSFFKANFPPELLAQATLIEEQRRAVPVLLNIFHDKDHVVTEMLAVGSPAWASELRSAVFEGKCVSVLFEAERDDECDMLIGALNTLMEVIGINQEDPLDKFHIHPTGKCTKRDKYTEREFNVNPLGEGKQLQLGYRPTFAFNSRRDYLTTMYAAAHLDFEDRLAKTEHYQAEPKELHLMPLAEQFGVEQVFYGFIDNPGAEDCALKIGDRMKISFDVTQKIKQEGRYWTAVVIESVPFTPEGKKTLMVRRAWLLGEDGQEYKFDDRSVRVVKTRKSDGTPREVRDIIGETKLIPGNQVEVHINQPIKDEKSKFNAIESLNFPPEDQPLLEYNQDLLDTLVGRCPDQLKTKDFYKVIRDKMSLQMWQDFRQHLNEMQANIFLALVHTLGQIASIQGPPGTGKTFLARALIRPFLFCNYRTLVLVVTPTNNGADDFARAFKEELESVALANPKLGYIKTRYVLRLHSQASEAAITQAHGIEEREARLQRTNKRPRPFADDLTLEVLEAAETERIMYQQYMATETTAVKNVRDKRVTDKSYSVGQMMLMLSGVIPSAQFNSGSGAHVRFRAYYRRWSLGDPLDESEEKDFGRLRHLLFVQAVQGASAIVGTTAGIGSPRLIGVVQDLVAAIVIDEAAHEREDALLPIFAARFKLDPIICLIGDKNQLAPTVLSSRVTNGFSPQLQISLMERMAKVGMPFWMLTEQSRMVPDIAKIVNVIGYKGQLTNSPSTAVAQRPFAQWFRNYASQLVGTESNAIFLNVGKSPFNVTELDAKNSRRNELHVCLAASILADWLKTDAECAVITPYSYQKELYHRLRNGMKAAGVDVSKLSVYTIDEAQGREFDYGLLCLPAHDKVGFFKDRGRIIVAASRPKHGLSILGNKRMLAKAEGKTDLVEILLSQFPPLVTYQYDVPRDPMQIAGVGKGWFTPSFVSAQQPIGPLASHVSRETALEVSKDKKPVTATGSFVVRETRHPNYRDTDTLAAATTKVN</sequence>
<dbReference type="InterPro" id="IPR041679">
    <property type="entry name" value="DNA2/NAM7-like_C"/>
</dbReference>
<dbReference type="InterPro" id="IPR041677">
    <property type="entry name" value="DNA2/NAM7_AAA_11"/>
</dbReference>
<dbReference type="EMBL" id="JAVRRG010000084">
    <property type="protein sequence ID" value="KAK5087681.1"/>
    <property type="molecule type" value="Genomic_DNA"/>
</dbReference>
<dbReference type="PANTHER" id="PTHR10887">
    <property type="entry name" value="DNA2/NAM7 HELICASE FAMILY"/>
    <property type="match status" value="1"/>
</dbReference>
<accession>A0ABR0K5U7</accession>
<gene>
    <name evidence="5" type="primary">ZNFX1</name>
    <name evidence="5" type="ORF">LTR24_006470</name>
</gene>
<dbReference type="Proteomes" id="UP001345013">
    <property type="component" value="Unassembled WGS sequence"/>
</dbReference>
<feature type="compositionally biased region" description="Polar residues" evidence="2">
    <location>
        <begin position="93"/>
        <end position="108"/>
    </location>
</feature>
<dbReference type="SUPFAM" id="SSF52540">
    <property type="entry name" value="P-loop containing nucleoside triphosphate hydrolases"/>
    <property type="match status" value="1"/>
</dbReference>
<name>A0ABR0K5U7_9EURO</name>
<feature type="domain" description="DNA2/NAM7 helicase-like C-terminal" evidence="4">
    <location>
        <begin position="992"/>
        <end position="1190"/>
    </location>
</feature>
<feature type="region of interest" description="Disordered" evidence="2">
    <location>
        <begin position="1"/>
        <end position="136"/>
    </location>
</feature>
<evidence type="ECO:0000313" key="6">
    <source>
        <dbReference type="Proteomes" id="UP001345013"/>
    </source>
</evidence>
<feature type="compositionally biased region" description="Polar residues" evidence="2">
    <location>
        <begin position="123"/>
        <end position="136"/>
    </location>
</feature>
<dbReference type="InterPro" id="IPR047187">
    <property type="entry name" value="SF1_C_Upf1"/>
</dbReference>
<organism evidence="5 6">
    <name type="scientific">Lithohypha guttulata</name>
    <dbReference type="NCBI Taxonomy" id="1690604"/>
    <lineage>
        <taxon>Eukaryota</taxon>
        <taxon>Fungi</taxon>
        <taxon>Dikarya</taxon>
        <taxon>Ascomycota</taxon>
        <taxon>Pezizomycotina</taxon>
        <taxon>Eurotiomycetes</taxon>
        <taxon>Chaetothyriomycetidae</taxon>
        <taxon>Chaetothyriales</taxon>
        <taxon>Trichomeriaceae</taxon>
        <taxon>Lithohypha</taxon>
    </lineage>
</organism>
<evidence type="ECO:0000259" key="4">
    <source>
        <dbReference type="Pfam" id="PF13087"/>
    </source>
</evidence>
<comment type="caution">
    <text evidence="5">The sequence shown here is derived from an EMBL/GenBank/DDBJ whole genome shotgun (WGS) entry which is preliminary data.</text>
</comment>
<feature type="compositionally biased region" description="Basic residues" evidence="2">
    <location>
        <begin position="67"/>
        <end position="77"/>
    </location>
</feature>
<keyword evidence="1" id="KW-0547">Nucleotide-binding</keyword>
<evidence type="ECO:0000259" key="3">
    <source>
        <dbReference type="Pfam" id="PF13086"/>
    </source>
</evidence>
<evidence type="ECO:0000313" key="5">
    <source>
        <dbReference type="EMBL" id="KAK5087681.1"/>
    </source>
</evidence>
<protein>
    <submittedName>
        <fullName evidence="5">NFX1-type zinc finger-containing protein 1</fullName>
    </submittedName>
</protein>
<keyword evidence="6" id="KW-1185">Reference proteome</keyword>
<proteinExistence type="predicted"/>
<evidence type="ECO:0000256" key="1">
    <source>
        <dbReference type="ARBA" id="ARBA00022806"/>
    </source>
</evidence>
<keyword evidence="1" id="KW-0347">Helicase</keyword>
<evidence type="ECO:0000256" key="2">
    <source>
        <dbReference type="SAM" id="MobiDB-lite"/>
    </source>
</evidence>
<dbReference type="PANTHER" id="PTHR10887:SF341">
    <property type="entry name" value="NFX1-TYPE ZINC FINGER-CONTAINING PROTEIN 1"/>
    <property type="match status" value="1"/>
</dbReference>
<keyword evidence="1" id="KW-0378">Hydrolase</keyword>
<dbReference type="CDD" id="cd18808">
    <property type="entry name" value="SF1_C_Upf1"/>
    <property type="match status" value="1"/>
</dbReference>